<protein>
    <submittedName>
        <fullName evidence="1">Uncharacterized protein</fullName>
    </submittedName>
</protein>
<dbReference type="EMBL" id="KV750084">
    <property type="protein sequence ID" value="OCL06354.1"/>
    <property type="molecule type" value="Genomic_DNA"/>
</dbReference>
<dbReference type="AlphaFoldDB" id="A0A8E2EWV0"/>
<sequence length="51" mass="5799">MCPLLCIHYLTLRPPFNPEIFNTSGTSNVFVTFSSLRLYPYLHTASTSALY</sequence>
<keyword evidence="2" id="KW-1185">Reference proteome</keyword>
<name>A0A8E2EWV0_9PEZI</name>
<reference evidence="1 2" key="1">
    <citation type="journal article" date="2016" name="Nat. Commun.">
        <title>Ectomycorrhizal ecology is imprinted in the genome of the dominant symbiotic fungus Cenococcum geophilum.</title>
        <authorList>
            <consortium name="DOE Joint Genome Institute"/>
            <person name="Peter M."/>
            <person name="Kohler A."/>
            <person name="Ohm R.A."/>
            <person name="Kuo A."/>
            <person name="Krutzmann J."/>
            <person name="Morin E."/>
            <person name="Arend M."/>
            <person name="Barry K.W."/>
            <person name="Binder M."/>
            <person name="Choi C."/>
            <person name="Clum A."/>
            <person name="Copeland A."/>
            <person name="Grisel N."/>
            <person name="Haridas S."/>
            <person name="Kipfer T."/>
            <person name="LaButti K."/>
            <person name="Lindquist E."/>
            <person name="Lipzen A."/>
            <person name="Maire R."/>
            <person name="Meier B."/>
            <person name="Mihaltcheva S."/>
            <person name="Molinier V."/>
            <person name="Murat C."/>
            <person name="Poggeler S."/>
            <person name="Quandt C.A."/>
            <person name="Sperisen C."/>
            <person name="Tritt A."/>
            <person name="Tisserant E."/>
            <person name="Crous P.W."/>
            <person name="Henrissat B."/>
            <person name="Nehls U."/>
            <person name="Egli S."/>
            <person name="Spatafora J.W."/>
            <person name="Grigoriev I.V."/>
            <person name="Martin F.M."/>
        </authorList>
    </citation>
    <scope>NUCLEOTIDE SEQUENCE [LARGE SCALE GENOMIC DNA]</scope>
    <source>
        <strain evidence="1 2">CBS 207.34</strain>
    </source>
</reference>
<evidence type="ECO:0000313" key="1">
    <source>
        <dbReference type="EMBL" id="OCL06354.1"/>
    </source>
</evidence>
<gene>
    <name evidence="1" type="ORF">AOQ84DRAFT_355513</name>
</gene>
<proteinExistence type="predicted"/>
<accession>A0A8E2EWV0</accession>
<evidence type="ECO:0000313" key="2">
    <source>
        <dbReference type="Proteomes" id="UP000250140"/>
    </source>
</evidence>
<organism evidence="1 2">
    <name type="scientific">Glonium stellatum</name>
    <dbReference type="NCBI Taxonomy" id="574774"/>
    <lineage>
        <taxon>Eukaryota</taxon>
        <taxon>Fungi</taxon>
        <taxon>Dikarya</taxon>
        <taxon>Ascomycota</taxon>
        <taxon>Pezizomycotina</taxon>
        <taxon>Dothideomycetes</taxon>
        <taxon>Pleosporomycetidae</taxon>
        <taxon>Gloniales</taxon>
        <taxon>Gloniaceae</taxon>
        <taxon>Glonium</taxon>
    </lineage>
</organism>
<dbReference type="Proteomes" id="UP000250140">
    <property type="component" value="Unassembled WGS sequence"/>
</dbReference>